<proteinExistence type="predicted"/>
<accession>A0ACC3DBS7</accession>
<sequence length="182" mass="19611">MVASLFTALVAVTGIIAQISSATPVILKRSYDISTSEHFGIVGNTSIVPVTWTGPIDSSGANVTIKANTLEQVYHKAREINPDFGQTASTVNTGVESINVEARSLVSRADPIGPKLPAVPVSFRHHFQRPAMLTFEPLPGPRVPRAQYISAVQYVTPGLRPIALSYACDLLNLYRLITAMHS</sequence>
<reference evidence="1" key="1">
    <citation type="submission" date="2024-09" db="EMBL/GenBank/DDBJ databases">
        <title>Black Yeasts Isolated from many extreme environments.</title>
        <authorList>
            <person name="Coleine C."/>
            <person name="Stajich J.E."/>
            <person name="Selbmann L."/>
        </authorList>
    </citation>
    <scope>NUCLEOTIDE SEQUENCE</scope>
    <source>
        <strain evidence="1">CCFEE 5737</strain>
    </source>
</reference>
<keyword evidence="2" id="KW-1185">Reference proteome</keyword>
<gene>
    <name evidence="1" type="ORF">LTS18_014075</name>
</gene>
<name>A0ACC3DBS7_9PEZI</name>
<evidence type="ECO:0000313" key="1">
    <source>
        <dbReference type="EMBL" id="KAK3065000.1"/>
    </source>
</evidence>
<dbReference type="EMBL" id="JAWDJW010006378">
    <property type="protein sequence ID" value="KAK3065000.1"/>
    <property type="molecule type" value="Genomic_DNA"/>
</dbReference>
<organism evidence="1 2">
    <name type="scientific">Coniosporium uncinatum</name>
    <dbReference type="NCBI Taxonomy" id="93489"/>
    <lineage>
        <taxon>Eukaryota</taxon>
        <taxon>Fungi</taxon>
        <taxon>Dikarya</taxon>
        <taxon>Ascomycota</taxon>
        <taxon>Pezizomycotina</taxon>
        <taxon>Dothideomycetes</taxon>
        <taxon>Dothideomycetes incertae sedis</taxon>
        <taxon>Coniosporium</taxon>
    </lineage>
</organism>
<protein>
    <submittedName>
        <fullName evidence="1">Uncharacterized protein</fullName>
    </submittedName>
</protein>
<comment type="caution">
    <text evidence="1">The sequence shown here is derived from an EMBL/GenBank/DDBJ whole genome shotgun (WGS) entry which is preliminary data.</text>
</comment>
<dbReference type="Proteomes" id="UP001186974">
    <property type="component" value="Unassembled WGS sequence"/>
</dbReference>
<evidence type="ECO:0000313" key="2">
    <source>
        <dbReference type="Proteomes" id="UP001186974"/>
    </source>
</evidence>